<proteinExistence type="predicted"/>
<protein>
    <submittedName>
        <fullName evidence="4">Zinc-binding dehydrogenase</fullName>
    </submittedName>
</protein>
<dbReference type="GO" id="GO:0016651">
    <property type="term" value="F:oxidoreductase activity, acting on NAD(P)H"/>
    <property type="evidence" value="ECO:0007669"/>
    <property type="project" value="TreeGrafter"/>
</dbReference>
<comment type="caution">
    <text evidence="4">The sequence shown here is derived from an EMBL/GenBank/DDBJ whole genome shotgun (WGS) entry which is preliminary data.</text>
</comment>
<dbReference type="Pfam" id="PF08240">
    <property type="entry name" value="ADH_N"/>
    <property type="match status" value="1"/>
</dbReference>
<dbReference type="SUPFAM" id="SSF51735">
    <property type="entry name" value="NAD(P)-binding Rossmann-fold domains"/>
    <property type="match status" value="1"/>
</dbReference>
<dbReference type="SUPFAM" id="SSF50129">
    <property type="entry name" value="GroES-like"/>
    <property type="match status" value="1"/>
</dbReference>
<feature type="domain" description="Enoyl reductase (ER)" evidence="3">
    <location>
        <begin position="18"/>
        <end position="335"/>
    </location>
</feature>
<dbReference type="InterPro" id="IPR036291">
    <property type="entry name" value="NAD(P)-bd_dom_sf"/>
</dbReference>
<dbReference type="Proteomes" id="UP000567293">
    <property type="component" value="Unassembled WGS sequence"/>
</dbReference>
<dbReference type="Gene3D" id="3.90.180.10">
    <property type="entry name" value="Medium-chain alcohol dehydrogenases, catalytic domain"/>
    <property type="match status" value="1"/>
</dbReference>
<dbReference type="InterPro" id="IPR011032">
    <property type="entry name" value="GroES-like_sf"/>
</dbReference>
<keyword evidence="5" id="KW-1185">Reference proteome</keyword>
<reference evidence="4" key="1">
    <citation type="submission" date="2020-06" db="EMBL/GenBank/DDBJ databases">
        <title>Legume-microbial interactions unlock mineral nutrients during tropical forest succession.</title>
        <authorList>
            <person name="Epihov D.Z."/>
        </authorList>
    </citation>
    <scope>NUCLEOTIDE SEQUENCE [LARGE SCALE GENOMIC DNA]</scope>
    <source>
        <strain evidence="4">Pan2503</strain>
    </source>
</reference>
<dbReference type="InterPro" id="IPR013149">
    <property type="entry name" value="ADH-like_C"/>
</dbReference>
<dbReference type="CDD" id="cd08291">
    <property type="entry name" value="ETR_like_1"/>
    <property type="match status" value="1"/>
</dbReference>
<dbReference type="SMART" id="SM00829">
    <property type="entry name" value="PKS_ER"/>
    <property type="match status" value="1"/>
</dbReference>
<gene>
    <name evidence="4" type="ORF">HRJ53_21785</name>
</gene>
<name>A0A7V8NUT2_9BACT</name>
<dbReference type="PANTHER" id="PTHR48106">
    <property type="entry name" value="QUINONE OXIDOREDUCTASE PIG3-RELATED"/>
    <property type="match status" value="1"/>
</dbReference>
<evidence type="ECO:0000313" key="5">
    <source>
        <dbReference type="Proteomes" id="UP000567293"/>
    </source>
</evidence>
<dbReference type="GO" id="GO:0070402">
    <property type="term" value="F:NADPH binding"/>
    <property type="evidence" value="ECO:0007669"/>
    <property type="project" value="TreeGrafter"/>
</dbReference>
<dbReference type="Gene3D" id="3.40.50.720">
    <property type="entry name" value="NAD(P)-binding Rossmann-like Domain"/>
    <property type="match status" value="1"/>
</dbReference>
<dbReference type="EMBL" id="JACDQQ010002098">
    <property type="protein sequence ID" value="MBA0087625.1"/>
    <property type="molecule type" value="Genomic_DNA"/>
</dbReference>
<evidence type="ECO:0000256" key="2">
    <source>
        <dbReference type="ARBA" id="ARBA00023002"/>
    </source>
</evidence>
<dbReference type="AlphaFoldDB" id="A0A7V8NUT2"/>
<evidence type="ECO:0000313" key="4">
    <source>
        <dbReference type="EMBL" id="MBA0087625.1"/>
    </source>
</evidence>
<evidence type="ECO:0000259" key="3">
    <source>
        <dbReference type="SMART" id="SM00829"/>
    </source>
</evidence>
<sequence>MASLPTTMRAVQLLAYDGKPESVRVEEVPVPRPGPGEVLVRVISSPINPSDLAFLRGLYGFKKPLPAQPGFEGSGTVVEAGSGAMPRVLRGRPVACTTAAPNLASGMWSEYVVTSAQLCVPLRKSVTLEQGATMLVNPLTAWALMGEARRGRHRSVVQTAAASALGRMILRLGRRFSIPVINVVRRAEQVELLRGMGAEHVLNSSDARFVERLREACHRLHATLGFDAVAGEMTRIVLRAQPPGSRLLLYGALSLSAAETDPGSLIFEEKRLEGFYLSNWLRRKSFLGQLQLTRQVQQLLSAELKTEIQARLPLEEIRRALKMASTYSTAGKVLLTP</sequence>
<dbReference type="InterPro" id="IPR020843">
    <property type="entry name" value="ER"/>
</dbReference>
<organism evidence="4 5">
    <name type="scientific">Candidatus Acidiferrum panamense</name>
    <dbReference type="NCBI Taxonomy" id="2741543"/>
    <lineage>
        <taxon>Bacteria</taxon>
        <taxon>Pseudomonadati</taxon>
        <taxon>Acidobacteriota</taxon>
        <taxon>Terriglobia</taxon>
        <taxon>Candidatus Acidiferrales</taxon>
        <taxon>Candidatus Acidiferrum</taxon>
    </lineage>
</organism>
<evidence type="ECO:0000256" key="1">
    <source>
        <dbReference type="ARBA" id="ARBA00022857"/>
    </source>
</evidence>
<keyword evidence="1" id="KW-0521">NADP</keyword>
<accession>A0A7V8NUT2</accession>
<dbReference type="Pfam" id="PF00107">
    <property type="entry name" value="ADH_zinc_N"/>
    <property type="match status" value="1"/>
</dbReference>
<dbReference type="PANTHER" id="PTHR48106:SF18">
    <property type="entry name" value="QUINONE OXIDOREDUCTASE PIG3"/>
    <property type="match status" value="1"/>
</dbReference>
<keyword evidence="2" id="KW-0560">Oxidoreductase</keyword>
<dbReference type="InterPro" id="IPR013154">
    <property type="entry name" value="ADH-like_N"/>
</dbReference>